<organism evidence="1 2">
    <name type="scientific">Colletotrichum truncatum</name>
    <name type="common">Anthracnose fungus</name>
    <name type="synonym">Colletotrichum capsici</name>
    <dbReference type="NCBI Taxonomy" id="5467"/>
    <lineage>
        <taxon>Eukaryota</taxon>
        <taxon>Fungi</taxon>
        <taxon>Dikarya</taxon>
        <taxon>Ascomycota</taxon>
        <taxon>Pezizomycotina</taxon>
        <taxon>Sordariomycetes</taxon>
        <taxon>Hypocreomycetidae</taxon>
        <taxon>Glomerellales</taxon>
        <taxon>Glomerellaceae</taxon>
        <taxon>Colletotrichum</taxon>
        <taxon>Colletotrichum truncatum species complex</taxon>
    </lineage>
</organism>
<evidence type="ECO:0000313" key="2">
    <source>
        <dbReference type="Proteomes" id="UP000805649"/>
    </source>
</evidence>
<evidence type="ECO:0000313" key="1">
    <source>
        <dbReference type="EMBL" id="KAL0936534.1"/>
    </source>
</evidence>
<reference evidence="1 2" key="1">
    <citation type="journal article" date="2020" name="Phytopathology">
        <title>Genome Sequence Resources of Colletotrichum truncatum, C. plurivorum, C. musicola, and C. sojae: Four Species Pathogenic to Soybean (Glycine max).</title>
        <authorList>
            <person name="Rogerio F."/>
            <person name="Boufleur T.R."/>
            <person name="Ciampi-Guillardi M."/>
            <person name="Sukno S.A."/>
            <person name="Thon M.R."/>
            <person name="Massola Junior N.S."/>
            <person name="Baroncelli R."/>
        </authorList>
    </citation>
    <scope>NUCLEOTIDE SEQUENCE [LARGE SCALE GENOMIC DNA]</scope>
    <source>
        <strain evidence="1 2">CMES1059</strain>
    </source>
</reference>
<name>A0ACC3YXB7_COLTU</name>
<accession>A0ACC3YXB7</accession>
<comment type="caution">
    <text evidence="1">The sequence shown here is derived from an EMBL/GenBank/DDBJ whole genome shotgun (WGS) entry which is preliminary data.</text>
</comment>
<protein>
    <submittedName>
        <fullName evidence="1">Uncharacterized protein</fullName>
    </submittedName>
</protein>
<keyword evidence="2" id="KW-1185">Reference proteome</keyword>
<proteinExistence type="predicted"/>
<dbReference type="Proteomes" id="UP000805649">
    <property type="component" value="Unassembled WGS sequence"/>
</dbReference>
<gene>
    <name evidence="1" type="ORF">CTRU02_208749</name>
</gene>
<dbReference type="EMBL" id="VUJX02000005">
    <property type="protein sequence ID" value="KAL0936534.1"/>
    <property type="molecule type" value="Genomic_DNA"/>
</dbReference>
<sequence>MGRRTVMWHPAPSMRNSHVLLGKGENKALEAPTTPPEVFQNLRSFRHRLILGLAISDFMMAFNFLCSASLNIADRFIGAPQNARFCSYNGFITQIFVIQTDYWILLIAVCTYFILTGRRRPSAWIDF</sequence>